<name>A0ABY3XSB2_9ACTN</name>
<sequence>MTTSVSESASGRQPRRRTPRSAPSRPPTRRDSRRPAESALRAAAHRARERQPPYWFARRLLLVLSGQCPVHTLLGYATDETYERLGALAPSAPLRPRGTDRTAPAVLEARGTQIRPGVIEAFARIATGHRQRAMAFRLEHGHNRWRCTALELDLAP</sequence>
<evidence type="ECO:0000313" key="3">
    <source>
        <dbReference type="Proteomes" id="UP001202244"/>
    </source>
</evidence>
<dbReference type="InterPro" id="IPR045596">
    <property type="entry name" value="DUF6459"/>
</dbReference>
<dbReference type="EMBL" id="CP093846">
    <property type="protein sequence ID" value="UNS97336.1"/>
    <property type="molecule type" value="Genomic_DNA"/>
</dbReference>
<proteinExistence type="predicted"/>
<dbReference type="RefSeq" id="WP_242751481.1">
    <property type="nucleotide sequence ID" value="NZ_CP093846.1"/>
</dbReference>
<feature type="compositionally biased region" description="Polar residues" evidence="1">
    <location>
        <begin position="1"/>
        <end position="11"/>
    </location>
</feature>
<evidence type="ECO:0000313" key="2">
    <source>
        <dbReference type="EMBL" id="UNS97336.1"/>
    </source>
</evidence>
<accession>A0ABY3XSB2</accession>
<keyword evidence="3" id="KW-1185">Reference proteome</keyword>
<organism evidence="2 3">
    <name type="scientific">Streptomyces tubbatahanensis</name>
    <dbReference type="NCBI Taxonomy" id="2923272"/>
    <lineage>
        <taxon>Bacteria</taxon>
        <taxon>Bacillati</taxon>
        <taxon>Actinomycetota</taxon>
        <taxon>Actinomycetes</taxon>
        <taxon>Kitasatosporales</taxon>
        <taxon>Streptomycetaceae</taxon>
        <taxon>Streptomyces</taxon>
    </lineage>
</organism>
<evidence type="ECO:0000256" key="1">
    <source>
        <dbReference type="SAM" id="MobiDB-lite"/>
    </source>
</evidence>
<dbReference type="Proteomes" id="UP001202244">
    <property type="component" value="Chromosome"/>
</dbReference>
<gene>
    <name evidence="2" type="ORF">MMF93_13120</name>
</gene>
<protein>
    <submittedName>
        <fullName evidence="2">Rv3235 family protein</fullName>
    </submittedName>
</protein>
<reference evidence="2 3" key="1">
    <citation type="journal article" date="2023" name="Microbiol. Spectr.">
        <title>Synergy between Genome Mining, Metabolomics, and Bioinformatics Uncovers Antibacterial Chlorinated Carbazole Alkaloids and Their Biosynthetic Gene Cluster from Streptomyces tubbatahanensis sp. nov., a Novel Actinomycete Isolated from Sulu Sea, Philippines.</title>
        <authorList>
            <person name="Tenebro C.P."/>
            <person name="Trono D.J.V.L."/>
            <person name="Balida L.A.P."/>
            <person name="Bayog L.K.A."/>
            <person name="Bruna J.R."/>
            <person name="Sabido E.M."/>
            <person name="Caspe D.P.C."/>
            <person name="de Los Santos E.L.C."/>
            <person name="Saludes J.P."/>
            <person name="Dalisay D.S."/>
        </authorList>
    </citation>
    <scope>NUCLEOTIDE SEQUENCE [LARGE SCALE GENOMIC DNA]</scope>
    <source>
        <strain evidence="2 3">DSD3025</strain>
    </source>
</reference>
<feature type="region of interest" description="Disordered" evidence="1">
    <location>
        <begin position="1"/>
        <end position="45"/>
    </location>
</feature>
<dbReference type="Pfam" id="PF20060">
    <property type="entry name" value="DUF6459"/>
    <property type="match status" value="1"/>
</dbReference>